<dbReference type="Gene3D" id="3.30.1330.20">
    <property type="entry name" value="Tubulin/FtsZ, C-terminal domain"/>
    <property type="match status" value="1"/>
</dbReference>
<dbReference type="Pfam" id="PF00091">
    <property type="entry name" value="Tubulin"/>
    <property type="match status" value="1"/>
</dbReference>
<dbReference type="SMART" id="SM00864">
    <property type="entry name" value="Tubulin"/>
    <property type="match status" value="1"/>
</dbReference>
<feature type="binding site" evidence="5">
    <location>
        <position position="142"/>
    </location>
    <ligand>
        <name>GTP</name>
        <dbReference type="ChEBI" id="CHEBI:37565"/>
    </ligand>
</feature>
<dbReference type="PANTHER" id="PTHR30314">
    <property type="entry name" value="CELL DIVISION PROTEIN FTSZ-RELATED"/>
    <property type="match status" value="1"/>
</dbReference>
<feature type="compositionally biased region" description="Low complexity" evidence="8">
    <location>
        <begin position="543"/>
        <end position="567"/>
    </location>
</feature>
<dbReference type="GO" id="GO:0005737">
    <property type="term" value="C:cytoplasm"/>
    <property type="evidence" value="ECO:0007669"/>
    <property type="project" value="UniProtKB-SubCell"/>
</dbReference>
<dbReference type="SUPFAM" id="SSF52490">
    <property type="entry name" value="Tubulin nucleotide-binding domain-like"/>
    <property type="match status" value="1"/>
</dbReference>
<dbReference type="FunFam" id="3.40.50.1440:FF:000001">
    <property type="entry name" value="Cell division protein FtsZ"/>
    <property type="match status" value="1"/>
</dbReference>
<comment type="subunit">
    <text evidence="5">Homodimer. Polymerizes to form a dynamic ring structure in a strictly GTP-dependent manner. Interacts directly with several other division proteins.</text>
</comment>
<dbReference type="OrthoDB" id="9813375at2"/>
<dbReference type="RefSeq" id="WP_126993721.1">
    <property type="nucleotide sequence ID" value="NZ_JBNPXW010000001.1"/>
</dbReference>
<dbReference type="NCBIfam" id="TIGR00065">
    <property type="entry name" value="ftsZ"/>
    <property type="match status" value="1"/>
</dbReference>
<accession>A0A433JEK7</accession>
<comment type="subcellular location">
    <subcellularLocation>
        <location evidence="5">Cytoplasm</location>
    </subcellularLocation>
    <text evidence="5">Assembles at midcell at the inner surface of the cytoplasmic membrane.</text>
</comment>
<dbReference type="InterPro" id="IPR036525">
    <property type="entry name" value="Tubulin/FtsZ_GTPase_sf"/>
</dbReference>
<dbReference type="PANTHER" id="PTHR30314:SF3">
    <property type="entry name" value="MITOCHONDRIAL DIVISION PROTEIN FSZA"/>
    <property type="match status" value="1"/>
</dbReference>
<name>A0A433JEK7_9PROT</name>
<evidence type="ECO:0000259" key="9">
    <source>
        <dbReference type="SMART" id="SM00864"/>
    </source>
</evidence>
<sequence length="621" mass="64524">MINVTIPQIEPELKPRITVFGVGGAGGNAVNNMIKSNLEGVDFVVGNTDAQALKGSLCEKRLQLGTATTRGLGAGSKPDVGRASAEEQMEEICQFLEGANMVFITAGMGGGTGTGAAPVIARAARERGLLTVGVVTKPFHFEGGHRMRLAEGGIAELQQYVDTLIIIPNQNLFRIANEKTTFADAFKMADDVLHSGVRGVTDLMVMPGLINLDFADIRSVMTEMGKAMMGTGEAAGERRAIEAAEAAISNPLLDDVSMKGARGVLINITGGYDMTLFEVDEAANRVRDEVDPDANIIFGSTFDASLDGVMRVSVVATGIDAAAMSNPRTLHPVNLALVSDRAKKPGAPAGLTTASPAMPGAAPAAPAIPSAATALRQPQPVTAGSSALQHDPAYQTGHAQPQHDASAQEAAKPASGPLHGENQGGHFFAPKPADAGPRHPVTLGAQPAPSYPPQPAPQPPQAPAMAAPQQQPQQHQHHQAAPAHPAGLSVGHAPAPEPAPAPRKPNFLFGLVTGLGRKADPAPQPAPQPTYAPAPQYQPAPQQPAYQQQPAAPQQPQYPAAPAYQPAPQQPPAYQPAPQQATYPAAPPPMAPAPRADGGQPKAEHAQEELDIPAFLRRQAN</sequence>
<evidence type="ECO:0000256" key="1">
    <source>
        <dbReference type="ARBA" id="ARBA00009690"/>
    </source>
</evidence>
<dbReference type="InterPro" id="IPR024757">
    <property type="entry name" value="FtsZ_C"/>
</dbReference>
<dbReference type="InterPro" id="IPR037103">
    <property type="entry name" value="Tubulin/FtsZ-like_C"/>
</dbReference>
<feature type="binding site" evidence="5">
    <location>
        <position position="190"/>
    </location>
    <ligand>
        <name>GTP</name>
        <dbReference type="ChEBI" id="CHEBI:37565"/>
    </ligand>
</feature>
<dbReference type="GO" id="GO:0003924">
    <property type="term" value="F:GTPase activity"/>
    <property type="evidence" value="ECO:0007669"/>
    <property type="project" value="UniProtKB-UniRule"/>
</dbReference>
<dbReference type="GO" id="GO:0000917">
    <property type="term" value="P:division septum assembly"/>
    <property type="evidence" value="ECO:0007669"/>
    <property type="project" value="UniProtKB-KW"/>
</dbReference>
<feature type="compositionally biased region" description="Polar residues" evidence="8">
    <location>
        <begin position="379"/>
        <end position="388"/>
    </location>
</feature>
<organism evidence="11 12">
    <name type="scientific">Azospirillum doebereinerae</name>
    <dbReference type="NCBI Taxonomy" id="92933"/>
    <lineage>
        <taxon>Bacteria</taxon>
        <taxon>Pseudomonadati</taxon>
        <taxon>Pseudomonadota</taxon>
        <taxon>Alphaproteobacteria</taxon>
        <taxon>Rhodospirillales</taxon>
        <taxon>Azospirillaceae</taxon>
        <taxon>Azospirillum</taxon>
    </lineage>
</organism>
<dbReference type="InterPro" id="IPR000158">
    <property type="entry name" value="Cell_div_FtsZ"/>
</dbReference>
<dbReference type="Pfam" id="PF12327">
    <property type="entry name" value="FtsZ_C"/>
    <property type="match status" value="1"/>
</dbReference>
<gene>
    <name evidence="5 11" type="primary">ftsZ</name>
    <name evidence="11" type="ORF">EJ913_00315</name>
</gene>
<keyword evidence="4 5" id="KW-0342">GTP-binding</keyword>
<keyword evidence="3 5" id="KW-0547">Nucleotide-binding</keyword>
<comment type="caution">
    <text evidence="11">The sequence shown here is derived from an EMBL/GenBank/DDBJ whole genome shotgun (WGS) entry which is preliminary data.</text>
</comment>
<dbReference type="GO" id="GO:0005525">
    <property type="term" value="F:GTP binding"/>
    <property type="evidence" value="ECO:0007669"/>
    <property type="project" value="UniProtKB-UniRule"/>
</dbReference>
<dbReference type="AlphaFoldDB" id="A0A433JEK7"/>
<evidence type="ECO:0000256" key="5">
    <source>
        <dbReference type="HAMAP-Rule" id="MF_00909"/>
    </source>
</evidence>
<dbReference type="FunFam" id="3.30.1330.20:FF:000011">
    <property type="entry name" value="Cell division protein FtsZ"/>
    <property type="match status" value="1"/>
</dbReference>
<evidence type="ECO:0000313" key="12">
    <source>
        <dbReference type="Proteomes" id="UP000280346"/>
    </source>
</evidence>
<feature type="binding site" evidence="5">
    <location>
        <position position="146"/>
    </location>
    <ligand>
        <name>GTP</name>
        <dbReference type="ChEBI" id="CHEBI:37565"/>
    </ligand>
</feature>
<proteinExistence type="inferred from homology"/>
<evidence type="ECO:0000259" key="10">
    <source>
        <dbReference type="SMART" id="SM00865"/>
    </source>
</evidence>
<feature type="binding site" evidence="5">
    <location>
        <begin position="24"/>
        <end position="28"/>
    </location>
    <ligand>
        <name>GTP</name>
        <dbReference type="ChEBI" id="CHEBI:37565"/>
    </ligand>
</feature>
<evidence type="ECO:0000256" key="8">
    <source>
        <dbReference type="SAM" id="MobiDB-lite"/>
    </source>
</evidence>
<keyword evidence="2 5" id="KW-0963">Cytoplasm</keyword>
<dbReference type="InterPro" id="IPR020805">
    <property type="entry name" value="Cell_div_FtsZ_CS"/>
</dbReference>
<keyword evidence="5 7" id="KW-0132">Cell division</keyword>
<dbReference type="GO" id="GO:0051258">
    <property type="term" value="P:protein polymerization"/>
    <property type="evidence" value="ECO:0007669"/>
    <property type="project" value="UniProtKB-UniRule"/>
</dbReference>
<dbReference type="GO" id="GO:0043093">
    <property type="term" value="P:FtsZ-dependent cytokinesis"/>
    <property type="evidence" value="ECO:0007669"/>
    <property type="project" value="UniProtKB-UniRule"/>
</dbReference>
<dbReference type="Proteomes" id="UP000280346">
    <property type="component" value="Unassembled WGS sequence"/>
</dbReference>
<reference evidence="11 12" key="1">
    <citation type="submission" date="2018-12" db="EMBL/GenBank/DDBJ databases">
        <authorList>
            <person name="Yang Y."/>
        </authorList>
    </citation>
    <scope>NUCLEOTIDE SEQUENCE [LARGE SCALE GENOMIC DNA]</scope>
    <source>
        <strain evidence="11 12">GSF71</strain>
    </source>
</reference>
<evidence type="ECO:0000256" key="7">
    <source>
        <dbReference type="RuleBase" id="RU000631"/>
    </source>
</evidence>
<dbReference type="CDD" id="cd02201">
    <property type="entry name" value="FtsZ_type1"/>
    <property type="match status" value="1"/>
</dbReference>
<dbReference type="EMBL" id="RZIJ01000001">
    <property type="protein sequence ID" value="RUQ75601.1"/>
    <property type="molecule type" value="Genomic_DNA"/>
</dbReference>
<feature type="domain" description="Tubulin/FtsZ 2-layer sandwich" evidence="10">
    <location>
        <begin position="210"/>
        <end position="328"/>
    </location>
</feature>
<evidence type="ECO:0000256" key="3">
    <source>
        <dbReference type="ARBA" id="ARBA00022741"/>
    </source>
</evidence>
<comment type="function">
    <text evidence="5 7">Essential cell division protein that forms a contractile ring structure (Z ring) at the future cell division site. The regulation of the ring assembly controls the timing and the location of cell division. One of the functions of the FtsZ ring is to recruit other cell division proteins to the septum to produce a new cell wall between the dividing cells. Binds GTP and shows GTPase activity.</text>
</comment>
<protein>
    <recommendedName>
        <fullName evidence="5 6">Cell division protein FtsZ</fullName>
    </recommendedName>
</protein>
<dbReference type="InterPro" id="IPR018316">
    <property type="entry name" value="Tubulin/FtsZ_2-layer-sand-dom"/>
</dbReference>
<feature type="domain" description="Tubulin/FtsZ GTPase" evidence="9">
    <location>
        <begin position="16"/>
        <end position="208"/>
    </location>
</feature>
<dbReference type="PROSITE" id="PS01134">
    <property type="entry name" value="FTSZ_1"/>
    <property type="match status" value="1"/>
</dbReference>
<evidence type="ECO:0000313" key="11">
    <source>
        <dbReference type="EMBL" id="RUQ75601.1"/>
    </source>
</evidence>
<feature type="compositionally biased region" description="Pro residues" evidence="8">
    <location>
        <begin position="449"/>
        <end position="462"/>
    </location>
</feature>
<evidence type="ECO:0000256" key="6">
    <source>
        <dbReference type="NCBIfam" id="TIGR00065"/>
    </source>
</evidence>
<feature type="compositionally biased region" description="Low complexity" evidence="8">
    <location>
        <begin position="352"/>
        <end position="374"/>
    </location>
</feature>
<feature type="binding site" evidence="5">
    <location>
        <begin position="111"/>
        <end position="113"/>
    </location>
    <ligand>
        <name>GTP</name>
        <dbReference type="ChEBI" id="CHEBI:37565"/>
    </ligand>
</feature>
<dbReference type="InterPro" id="IPR003008">
    <property type="entry name" value="Tubulin_FtsZ_GTPase"/>
</dbReference>
<dbReference type="SUPFAM" id="SSF55307">
    <property type="entry name" value="Tubulin C-terminal domain-like"/>
    <property type="match status" value="1"/>
</dbReference>
<dbReference type="SMART" id="SM00865">
    <property type="entry name" value="Tubulin_C"/>
    <property type="match status" value="1"/>
</dbReference>
<keyword evidence="5 7" id="KW-0717">Septation</keyword>
<evidence type="ECO:0000256" key="2">
    <source>
        <dbReference type="ARBA" id="ARBA00022490"/>
    </source>
</evidence>
<evidence type="ECO:0000256" key="4">
    <source>
        <dbReference type="ARBA" id="ARBA00023134"/>
    </source>
</evidence>
<dbReference type="Gene3D" id="3.40.50.1440">
    <property type="entry name" value="Tubulin/FtsZ, GTPase domain"/>
    <property type="match status" value="1"/>
</dbReference>
<dbReference type="InterPro" id="IPR008280">
    <property type="entry name" value="Tub_FtsZ_C"/>
</dbReference>
<dbReference type="GO" id="GO:0032153">
    <property type="term" value="C:cell division site"/>
    <property type="evidence" value="ECO:0007669"/>
    <property type="project" value="UniProtKB-UniRule"/>
</dbReference>
<comment type="similarity">
    <text evidence="1 5 7">Belongs to the FtsZ family.</text>
</comment>
<dbReference type="PROSITE" id="PS01135">
    <property type="entry name" value="FTSZ_2"/>
    <property type="match status" value="1"/>
</dbReference>
<feature type="compositionally biased region" description="Pro residues" evidence="8">
    <location>
        <begin position="522"/>
        <end position="542"/>
    </location>
</feature>
<keyword evidence="12" id="KW-1185">Reference proteome</keyword>
<dbReference type="InterPro" id="IPR045061">
    <property type="entry name" value="FtsZ/CetZ"/>
</dbReference>
<feature type="compositionally biased region" description="Low complexity" evidence="8">
    <location>
        <begin position="463"/>
        <end position="486"/>
    </location>
</feature>
<feature type="region of interest" description="Disordered" evidence="8">
    <location>
        <begin position="344"/>
        <end position="621"/>
    </location>
</feature>
<keyword evidence="5 7" id="KW-0131">Cell cycle</keyword>
<dbReference type="HAMAP" id="MF_00909">
    <property type="entry name" value="FtsZ"/>
    <property type="match status" value="1"/>
</dbReference>
<dbReference type="PRINTS" id="PR00423">
    <property type="entry name" value="CELLDVISFTSZ"/>
</dbReference>